<dbReference type="InterPro" id="IPR002477">
    <property type="entry name" value="Peptidoglycan-bd-like"/>
</dbReference>
<evidence type="ECO:0000313" key="2">
    <source>
        <dbReference type="EMBL" id="ASM75868.1"/>
    </source>
</evidence>
<dbReference type="InterPro" id="IPR036366">
    <property type="entry name" value="PGBDSf"/>
</dbReference>
<gene>
    <name evidence="2" type="ORF">VITFI_CDS0089</name>
</gene>
<dbReference type="RefSeq" id="WP_089415325.1">
    <property type="nucleotide sequence ID" value="NZ_CP022423.1"/>
</dbReference>
<reference evidence="2 3" key="1">
    <citation type="submission" date="2017-07" db="EMBL/GenBank/DDBJ databases">
        <title>Complete Genome Sequence of the cosmetic ferment Vitreoscilla filiformis (ATCC15551).</title>
        <authorList>
            <person name="Contreras S."/>
            <person name="Sagory-Zalkind P."/>
            <person name="Blanquart H."/>
            <person name="Iltis A."/>
            <person name="Morand S.C."/>
        </authorList>
    </citation>
    <scope>NUCLEOTIDE SEQUENCE [LARGE SCALE GENOMIC DNA]</scope>
    <source>
        <strain evidence="2 3">ATCC 15551</strain>
    </source>
</reference>
<accession>A0A221KA27</accession>
<proteinExistence type="predicted"/>
<evidence type="ECO:0000259" key="1">
    <source>
        <dbReference type="Pfam" id="PF01471"/>
    </source>
</evidence>
<dbReference type="Pfam" id="PF01471">
    <property type="entry name" value="PG_binding_1"/>
    <property type="match status" value="1"/>
</dbReference>
<organism evidence="2 3">
    <name type="scientific">Vitreoscilla filiformis</name>
    <dbReference type="NCBI Taxonomy" id="63"/>
    <lineage>
        <taxon>Bacteria</taxon>
        <taxon>Pseudomonadati</taxon>
        <taxon>Pseudomonadota</taxon>
        <taxon>Betaproteobacteria</taxon>
        <taxon>Neisseriales</taxon>
        <taxon>Neisseriaceae</taxon>
        <taxon>Vitreoscilla</taxon>
    </lineage>
</organism>
<dbReference type="Proteomes" id="UP000199729">
    <property type="component" value="Chromosome"/>
</dbReference>
<sequence>MAFVLKVGSTGDEVKALQNQLVDAGLLPKTDRKGRPNADGVFGLRTRDAVMQFQRTHDLTPDGIVGNQTREALKLPTQAVTFDTAPAPAVPEHIFSPAQLQRIAEIIDALIPTGPLDPFDDAAIAWLVVKIDHAIAGLIPPSILKFIHDATQGIEQRDIRTLKGRITQSLATRVHLPLLSEETEQDVIGFFVDLLVESLQIGRTVDDALENLKIRRNLVF</sequence>
<protein>
    <recommendedName>
        <fullName evidence="1">Peptidoglycan binding-like domain-containing protein</fullName>
    </recommendedName>
</protein>
<dbReference type="KEGG" id="vff:VITFI_CDS0089"/>
<dbReference type="SUPFAM" id="SSF47090">
    <property type="entry name" value="PGBD-like"/>
    <property type="match status" value="1"/>
</dbReference>
<dbReference type="EMBL" id="CP022423">
    <property type="protein sequence ID" value="ASM75868.1"/>
    <property type="molecule type" value="Genomic_DNA"/>
</dbReference>
<evidence type="ECO:0000313" key="3">
    <source>
        <dbReference type="Proteomes" id="UP000199729"/>
    </source>
</evidence>
<dbReference type="OrthoDB" id="1242806at2"/>
<dbReference type="InterPro" id="IPR036365">
    <property type="entry name" value="PGBD-like_sf"/>
</dbReference>
<feature type="domain" description="Peptidoglycan binding-like" evidence="1">
    <location>
        <begin position="10"/>
        <end position="73"/>
    </location>
</feature>
<dbReference type="Gene3D" id="1.10.101.10">
    <property type="entry name" value="PGBD-like superfamily/PGBD"/>
    <property type="match status" value="1"/>
</dbReference>
<keyword evidence="3" id="KW-1185">Reference proteome</keyword>
<name>A0A221KA27_VITFI</name>
<dbReference type="AlphaFoldDB" id="A0A221KA27"/>